<name>A0ACD3AWB7_9AGAR</name>
<dbReference type="Proteomes" id="UP000308600">
    <property type="component" value="Unassembled WGS sequence"/>
</dbReference>
<proteinExistence type="predicted"/>
<reference evidence="1 2" key="1">
    <citation type="journal article" date="2019" name="Nat. Ecol. Evol.">
        <title>Megaphylogeny resolves global patterns of mushroom evolution.</title>
        <authorList>
            <person name="Varga T."/>
            <person name="Krizsan K."/>
            <person name="Foldi C."/>
            <person name="Dima B."/>
            <person name="Sanchez-Garcia M."/>
            <person name="Sanchez-Ramirez S."/>
            <person name="Szollosi G.J."/>
            <person name="Szarkandi J.G."/>
            <person name="Papp V."/>
            <person name="Albert L."/>
            <person name="Andreopoulos W."/>
            <person name="Angelini C."/>
            <person name="Antonin V."/>
            <person name="Barry K.W."/>
            <person name="Bougher N.L."/>
            <person name="Buchanan P."/>
            <person name="Buyck B."/>
            <person name="Bense V."/>
            <person name="Catcheside P."/>
            <person name="Chovatia M."/>
            <person name="Cooper J."/>
            <person name="Damon W."/>
            <person name="Desjardin D."/>
            <person name="Finy P."/>
            <person name="Geml J."/>
            <person name="Haridas S."/>
            <person name="Hughes K."/>
            <person name="Justo A."/>
            <person name="Karasinski D."/>
            <person name="Kautmanova I."/>
            <person name="Kiss B."/>
            <person name="Kocsube S."/>
            <person name="Kotiranta H."/>
            <person name="LaButti K.M."/>
            <person name="Lechner B.E."/>
            <person name="Liimatainen K."/>
            <person name="Lipzen A."/>
            <person name="Lukacs Z."/>
            <person name="Mihaltcheva S."/>
            <person name="Morgado L.N."/>
            <person name="Niskanen T."/>
            <person name="Noordeloos M.E."/>
            <person name="Ohm R.A."/>
            <person name="Ortiz-Santana B."/>
            <person name="Ovrebo C."/>
            <person name="Racz N."/>
            <person name="Riley R."/>
            <person name="Savchenko A."/>
            <person name="Shiryaev A."/>
            <person name="Soop K."/>
            <person name="Spirin V."/>
            <person name="Szebenyi C."/>
            <person name="Tomsovsky M."/>
            <person name="Tulloss R.E."/>
            <person name="Uehling J."/>
            <person name="Grigoriev I.V."/>
            <person name="Vagvolgyi C."/>
            <person name="Papp T."/>
            <person name="Martin F.M."/>
            <person name="Miettinen O."/>
            <person name="Hibbett D.S."/>
            <person name="Nagy L.G."/>
        </authorList>
    </citation>
    <scope>NUCLEOTIDE SEQUENCE [LARGE SCALE GENOMIC DNA]</scope>
    <source>
        <strain evidence="1 2">NL-1719</strain>
    </source>
</reference>
<keyword evidence="2" id="KW-1185">Reference proteome</keyword>
<protein>
    <submittedName>
        <fullName evidence="1">Uncharacterized protein</fullName>
    </submittedName>
</protein>
<dbReference type="EMBL" id="ML208327">
    <property type="protein sequence ID" value="TFK69631.1"/>
    <property type="molecule type" value="Genomic_DNA"/>
</dbReference>
<evidence type="ECO:0000313" key="2">
    <source>
        <dbReference type="Proteomes" id="UP000308600"/>
    </source>
</evidence>
<evidence type="ECO:0000313" key="1">
    <source>
        <dbReference type="EMBL" id="TFK69631.1"/>
    </source>
</evidence>
<organism evidence="1 2">
    <name type="scientific">Pluteus cervinus</name>
    <dbReference type="NCBI Taxonomy" id="181527"/>
    <lineage>
        <taxon>Eukaryota</taxon>
        <taxon>Fungi</taxon>
        <taxon>Dikarya</taxon>
        <taxon>Basidiomycota</taxon>
        <taxon>Agaricomycotina</taxon>
        <taxon>Agaricomycetes</taxon>
        <taxon>Agaricomycetidae</taxon>
        <taxon>Agaricales</taxon>
        <taxon>Pluteineae</taxon>
        <taxon>Pluteaceae</taxon>
        <taxon>Pluteus</taxon>
    </lineage>
</organism>
<accession>A0ACD3AWB7</accession>
<sequence length="651" mass="74006">MWDTLTYYKDADPRAQSGLEPSLLSGDPHVLVHDMEFRDQVPVTLSASQIHNTQYIQNTYSPAAHDDGPLKLLRDLQAPTAAFNSAGRCETLQCHEETRKVIKEHLTAWVDSDAEAEPSLKWIDGSVGVGKSAVAKWIASECTKKGKLAASFFFFRQGANHIGNFIPTIAYQIAVSHPIARDWIIAHIKNDPTILTKSLQPQWERLVVDPLASAQRPVLIVIDGIDEIASANEQTTLLRCILDTSRRSGLFIKILLISRPEPQICQEFDNFGLRKTSRISLGASKEDETDLQTFLTLSLNQVHKRRQQNGTMTRVPAPWPPFYELNTLVDMASRQFIYATTLITFIDDKNDDPVTKLDLVLKRGPGPNALGNLDYLYLMVMQRAKDETPKQDRHLLQKLLTQVLWHDCSSIFEIRLPPLATFWSTNDALIKITLGRLESVLTYKKSPYKEAITFQHRSFVDFLLNPSFPHPFVVGRAAFTVLAQRTLDLLGDPLVLDDDLGTLSIRYCASTLPTPHLVFRLAALGLRPWLLLKLIGHKPVESFAGYHLANSLMRDFLSVRWWMHSRPCLSMWLNSLLPLELVENSAYELLCHYPDERETDLLQQLVTSEQDPQGCRLLLNEHMEEYIPEPHLGESWHMRVDVSRLYVYLKS</sequence>
<gene>
    <name evidence="1" type="ORF">BDN72DRAFT_594921</name>
</gene>